<gene>
    <name evidence="2" type="ORF">Fmac_002133</name>
</gene>
<feature type="compositionally biased region" description="Basic and acidic residues" evidence="1">
    <location>
        <begin position="148"/>
        <end position="170"/>
    </location>
</feature>
<evidence type="ECO:0000256" key="1">
    <source>
        <dbReference type="SAM" id="MobiDB-lite"/>
    </source>
</evidence>
<proteinExistence type="predicted"/>
<reference evidence="2 3" key="1">
    <citation type="submission" date="2024-08" db="EMBL/GenBank/DDBJ databases">
        <title>Insights into the chromosomal genome structure of Flemingia macrophylla.</title>
        <authorList>
            <person name="Ding Y."/>
            <person name="Zhao Y."/>
            <person name="Bi W."/>
            <person name="Wu M."/>
            <person name="Zhao G."/>
            <person name="Gong Y."/>
            <person name="Li W."/>
            <person name="Zhang P."/>
        </authorList>
    </citation>
    <scope>NUCLEOTIDE SEQUENCE [LARGE SCALE GENOMIC DNA]</scope>
    <source>
        <strain evidence="2">DYQJB</strain>
        <tissue evidence="2">Leaf</tissue>
    </source>
</reference>
<feature type="compositionally biased region" description="Low complexity" evidence="1">
    <location>
        <begin position="321"/>
        <end position="344"/>
    </location>
</feature>
<evidence type="ECO:0000313" key="3">
    <source>
        <dbReference type="Proteomes" id="UP001603857"/>
    </source>
</evidence>
<feature type="region of interest" description="Disordered" evidence="1">
    <location>
        <begin position="136"/>
        <end position="176"/>
    </location>
</feature>
<sequence length="404" mass="43570">MRESCTDNASFVQREMRRNEQKATLAYAERPIYPSEKQNSRSRTRYPASSACMQRTVKKTLQVPGGIGIGGAKLKRGGDDVGAGGFLRRSDGRVADLAGAASAGAFRDASRGYLILVCHRDSGTCAESKDSKTQLIGNFTRNRKRYSNRRDKEERERAKERNQRGGERHRDRLRKPKRRIGRLSRWLASFPTAPPKGTAAAGTSSAAAAPPWLRWPCLLEVVDESAQFFQRRAEVRVSSGGFGTVSAPKSFASDPDQLKSAREDIKELLSGDHVVAGPTPSQASGDQIRNPRLTGRSCGGYACQICEPTTRSVEQASSAHPPAATQPLTAAAPASQSTPPSIAPLSASGLPLAIATPSAATSPSPESLSSTVEKQLTSPSVCMWYLCMHAEATCKRILHVEMDS</sequence>
<organism evidence="2 3">
    <name type="scientific">Flemingia macrophylla</name>
    <dbReference type="NCBI Taxonomy" id="520843"/>
    <lineage>
        <taxon>Eukaryota</taxon>
        <taxon>Viridiplantae</taxon>
        <taxon>Streptophyta</taxon>
        <taxon>Embryophyta</taxon>
        <taxon>Tracheophyta</taxon>
        <taxon>Spermatophyta</taxon>
        <taxon>Magnoliopsida</taxon>
        <taxon>eudicotyledons</taxon>
        <taxon>Gunneridae</taxon>
        <taxon>Pentapetalae</taxon>
        <taxon>rosids</taxon>
        <taxon>fabids</taxon>
        <taxon>Fabales</taxon>
        <taxon>Fabaceae</taxon>
        <taxon>Papilionoideae</taxon>
        <taxon>50 kb inversion clade</taxon>
        <taxon>NPAAA clade</taxon>
        <taxon>indigoferoid/millettioid clade</taxon>
        <taxon>Phaseoleae</taxon>
        <taxon>Flemingia</taxon>
    </lineage>
</organism>
<feature type="region of interest" description="Disordered" evidence="1">
    <location>
        <begin position="184"/>
        <end position="203"/>
    </location>
</feature>
<evidence type="ECO:0000313" key="2">
    <source>
        <dbReference type="EMBL" id="KAL2348133.1"/>
    </source>
</evidence>
<dbReference type="AlphaFoldDB" id="A0ABD1NJ19"/>
<dbReference type="Proteomes" id="UP001603857">
    <property type="component" value="Unassembled WGS sequence"/>
</dbReference>
<comment type="caution">
    <text evidence="2">The sequence shown here is derived from an EMBL/GenBank/DDBJ whole genome shotgun (WGS) entry which is preliminary data.</text>
</comment>
<protein>
    <submittedName>
        <fullName evidence="2">Uncharacterized protein</fullName>
    </submittedName>
</protein>
<dbReference type="EMBL" id="JBGMDY010000001">
    <property type="protein sequence ID" value="KAL2348133.1"/>
    <property type="molecule type" value="Genomic_DNA"/>
</dbReference>
<feature type="region of interest" description="Disordered" evidence="1">
    <location>
        <begin position="314"/>
        <end position="344"/>
    </location>
</feature>
<accession>A0ABD1NJ19</accession>
<keyword evidence="3" id="KW-1185">Reference proteome</keyword>
<name>A0ABD1NJ19_9FABA</name>